<dbReference type="RefSeq" id="WP_180567071.1">
    <property type="nucleotide sequence ID" value="NZ_JACCKB010000003.1"/>
</dbReference>
<dbReference type="InterPro" id="IPR004360">
    <property type="entry name" value="Glyas_Fos-R_dOase_dom"/>
</dbReference>
<dbReference type="AlphaFoldDB" id="A0A853HTE1"/>
<dbReference type="InterPro" id="IPR037523">
    <property type="entry name" value="VOC_core"/>
</dbReference>
<feature type="compositionally biased region" description="Low complexity" evidence="1">
    <location>
        <begin position="140"/>
        <end position="151"/>
    </location>
</feature>
<dbReference type="InterPro" id="IPR049789">
    <property type="entry name" value="ArsI/CadI-like"/>
</dbReference>
<dbReference type="PANTHER" id="PTHR41294:SF1">
    <property type="entry name" value="CADMIUM-INDUCED PROTEIN CADI"/>
    <property type="match status" value="1"/>
</dbReference>
<dbReference type="InterPro" id="IPR052393">
    <property type="entry name" value="Cadmium-induced_rsp"/>
</dbReference>
<dbReference type="PANTHER" id="PTHR41294">
    <property type="entry name" value="CADMIUM-INDUCED PROTEIN CADI"/>
    <property type="match status" value="1"/>
</dbReference>
<evidence type="ECO:0000313" key="4">
    <source>
        <dbReference type="Proteomes" id="UP000569732"/>
    </source>
</evidence>
<dbReference type="Gene3D" id="3.10.180.10">
    <property type="entry name" value="2,3-Dihydroxybiphenyl 1,2-Dioxygenase, domain 1"/>
    <property type="match status" value="1"/>
</dbReference>
<dbReference type="PROSITE" id="PS51819">
    <property type="entry name" value="VOC"/>
    <property type="match status" value="1"/>
</dbReference>
<dbReference type="Proteomes" id="UP000569732">
    <property type="component" value="Unassembled WGS sequence"/>
</dbReference>
<accession>A0A853HTE1</accession>
<sequence>MKRLHIHLNVKNLQQSVQFYSQLFESEPTVLKADYAKWQLDDPFVNFALSNHSQQFGVDHLGLQVTNNEGLEKIKTAMELANQPIAAQQDTHCCYARSNKYWTTDPDGIAWEAFHSMETVATYHDQSNSDQPDNPSKKQSSCCISTTGSCC</sequence>
<keyword evidence="4" id="KW-1185">Reference proteome</keyword>
<dbReference type="EMBL" id="JACCKB010000003">
    <property type="protein sequence ID" value="NYZ65040.1"/>
    <property type="molecule type" value="Genomic_DNA"/>
</dbReference>
<dbReference type="SUPFAM" id="SSF54593">
    <property type="entry name" value="Glyoxalase/Bleomycin resistance protein/Dihydroxybiphenyl dioxygenase"/>
    <property type="match status" value="1"/>
</dbReference>
<evidence type="ECO:0000313" key="3">
    <source>
        <dbReference type="EMBL" id="NYZ65040.1"/>
    </source>
</evidence>
<evidence type="ECO:0000256" key="1">
    <source>
        <dbReference type="SAM" id="MobiDB-lite"/>
    </source>
</evidence>
<dbReference type="GO" id="GO:0046686">
    <property type="term" value="P:response to cadmium ion"/>
    <property type="evidence" value="ECO:0007669"/>
    <property type="project" value="TreeGrafter"/>
</dbReference>
<organism evidence="3 4">
    <name type="scientific">Spartinivicinus marinus</name>
    <dbReference type="NCBI Taxonomy" id="2994442"/>
    <lineage>
        <taxon>Bacteria</taxon>
        <taxon>Pseudomonadati</taxon>
        <taxon>Pseudomonadota</taxon>
        <taxon>Gammaproteobacteria</taxon>
        <taxon>Oceanospirillales</taxon>
        <taxon>Zooshikellaceae</taxon>
        <taxon>Spartinivicinus</taxon>
    </lineage>
</organism>
<dbReference type="NCBIfam" id="NF041414">
    <property type="entry name" value="ArsI_CadI_VOC"/>
    <property type="match status" value="1"/>
</dbReference>
<name>A0A853HTE1_9GAMM</name>
<feature type="compositionally biased region" description="Polar residues" evidence="1">
    <location>
        <begin position="124"/>
        <end position="139"/>
    </location>
</feature>
<dbReference type="Pfam" id="PF00903">
    <property type="entry name" value="Glyoxalase"/>
    <property type="match status" value="1"/>
</dbReference>
<protein>
    <submittedName>
        <fullName evidence="3">Glyoxalase/bleomycin resistance/dioxygenase family protein</fullName>
    </submittedName>
</protein>
<gene>
    <name evidence="3" type="ORF">H0A36_03400</name>
</gene>
<dbReference type="InterPro" id="IPR029068">
    <property type="entry name" value="Glyas_Bleomycin-R_OHBP_Dase"/>
</dbReference>
<feature type="region of interest" description="Disordered" evidence="1">
    <location>
        <begin position="124"/>
        <end position="151"/>
    </location>
</feature>
<proteinExistence type="predicted"/>
<evidence type="ECO:0000259" key="2">
    <source>
        <dbReference type="PROSITE" id="PS51819"/>
    </source>
</evidence>
<reference evidence="3 4" key="1">
    <citation type="submission" date="2020-07" db="EMBL/GenBank/DDBJ databases">
        <title>Endozoicomonas sp. nov., isolated from sediment.</title>
        <authorList>
            <person name="Gu T."/>
        </authorList>
    </citation>
    <scope>NUCLEOTIDE SEQUENCE [LARGE SCALE GENOMIC DNA]</scope>
    <source>
        <strain evidence="3 4">SM1973</strain>
    </source>
</reference>
<comment type="caution">
    <text evidence="3">The sequence shown here is derived from an EMBL/GenBank/DDBJ whole genome shotgun (WGS) entry which is preliminary data.</text>
</comment>
<feature type="domain" description="VOC" evidence="2">
    <location>
        <begin position="2"/>
        <end position="116"/>
    </location>
</feature>